<evidence type="ECO:0000256" key="8">
    <source>
        <dbReference type="SAM" id="Phobius"/>
    </source>
</evidence>
<dbReference type="InterPro" id="IPR003594">
    <property type="entry name" value="HATPase_dom"/>
</dbReference>
<evidence type="ECO:0000256" key="3">
    <source>
        <dbReference type="ARBA" id="ARBA00022553"/>
    </source>
</evidence>
<dbReference type="OrthoDB" id="1522504at2"/>
<evidence type="ECO:0000256" key="1">
    <source>
        <dbReference type="ARBA" id="ARBA00000085"/>
    </source>
</evidence>
<evidence type="ECO:0000256" key="2">
    <source>
        <dbReference type="ARBA" id="ARBA00012438"/>
    </source>
</evidence>
<evidence type="ECO:0000256" key="4">
    <source>
        <dbReference type="ARBA" id="ARBA00022679"/>
    </source>
</evidence>
<dbReference type="SUPFAM" id="SSF55874">
    <property type="entry name" value="ATPase domain of HSP90 chaperone/DNA topoisomerase II/histidine kinase"/>
    <property type="match status" value="1"/>
</dbReference>
<keyword evidence="5 8" id="KW-0812">Transmembrane</keyword>
<dbReference type="PROSITE" id="PS50109">
    <property type="entry name" value="HIS_KIN"/>
    <property type="match status" value="1"/>
</dbReference>
<dbReference type="EMBL" id="QMDV01000002">
    <property type="protein sequence ID" value="RAU82909.1"/>
    <property type="molecule type" value="Genomic_DNA"/>
</dbReference>
<keyword evidence="6 10" id="KW-0418">Kinase</keyword>
<dbReference type="InterPro" id="IPR036890">
    <property type="entry name" value="HATPase_C_sf"/>
</dbReference>
<dbReference type="PANTHER" id="PTHR45436:SF5">
    <property type="entry name" value="SENSOR HISTIDINE KINASE TRCS"/>
    <property type="match status" value="1"/>
</dbReference>
<dbReference type="Gene3D" id="1.10.287.130">
    <property type="match status" value="1"/>
</dbReference>
<keyword evidence="11" id="KW-1185">Reference proteome</keyword>
<dbReference type="GO" id="GO:0000155">
    <property type="term" value="F:phosphorelay sensor kinase activity"/>
    <property type="evidence" value="ECO:0007669"/>
    <property type="project" value="InterPro"/>
</dbReference>
<dbReference type="CDD" id="cd00075">
    <property type="entry name" value="HATPase"/>
    <property type="match status" value="1"/>
</dbReference>
<name>A0A364RF34_9BACT</name>
<dbReference type="EC" id="2.7.13.3" evidence="2"/>
<dbReference type="AlphaFoldDB" id="A0A364RF34"/>
<reference evidence="10 11" key="1">
    <citation type="submission" date="2018-06" db="EMBL/GenBank/DDBJ databases">
        <authorList>
            <person name="Liu Z.-W."/>
        </authorList>
    </citation>
    <scope>NUCLEOTIDE SEQUENCE [LARGE SCALE GENOMIC DNA]</scope>
    <source>
        <strain evidence="10 11">2b14</strain>
    </source>
</reference>
<keyword evidence="7 8" id="KW-1133">Transmembrane helix</keyword>
<dbReference type="SMART" id="SM00388">
    <property type="entry name" value="HisKA"/>
    <property type="match status" value="1"/>
</dbReference>
<dbReference type="Pfam" id="PF00512">
    <property type="entry name" value="HisKA"/>
    <property type="match status" value="1"/>
</dbReference>
<dbReference type="Proteomes" id="UP000251692">
    <property type="component" value="Unassembled WGS sequence"/>
</dbReference>
<dbReference type="PANTHER" id="PTHR45436">
    <property type="entry name" value="SENSOR HISTIDINE KINASE YKOH"/>
    <property type="match status" value="1"/>
</dbReference>
<dbReference type="GO" id="GO:0005886">
    <property type="term" value="C:plasma membrane"/>
    <property type="evidence" value="ECO:0007669"/>
    <property type="project" value="TreeGrafter"/>
</dbReference>
<evidence type="ECO:0000313" key="10">
    <source>
        <dbReference type="EMBL" id="RAU82909.1"/>
    </source>
</evidence>
<gene>
    <name evidence="10" type="ORF">DP923_06585</name>
</gene>
<feature type="domain" description="Histidine kinase" evidence="9">
    <location>
        <begin position="220"/>
        <end position="424"/>
    </location>
</feature>
<dbReference type="SMART" id="SM00387">
    <property type="entry name" value="HATPase_c"/>
    <property type="match status" value="1"/>
</dbReference>
<keyword evidence="4" id="KW-0808">Transferase</keyword>
<keyword evidence="8" id="KW-0472">Membrane</keyword>
<comment type="catalytic activity">
    <reaction evidence="1">
        <text>ATP + protein L-histidine = ADP + protein N-phospho-L-histidine.</text>
        <dbReference type="EC" id="2.7.13.3"/>
    </reaction>
</comment>
<evidence type="ECO:0000256" key="7">
    <source>
        <dbReference type="ARBA" id="ARBA00022989"/>
    </source>
</evidence>
<dbReference type="InterPro" id="IPR036097">
    <property type="entry name" value="HisK_dim/P_sf"/>
</dbReference>
<dbReference type="RefSeq" id="WP_112305058.1">
    <property type="nucleotide sequence ID" value="NZ_QMDV01000002.1"/>
</dbReference>
<evidence type="ECO:0000256" key="6">
    <source>
        <dbReference type="ARBA" id="ARBA00022777"/>
    </source>
</evidence>
<evidence type="ECO:0000313" key="11">
    <source>
        <dbReference type="Proteomes" id="UP000251692"/>
    </source>
</evidence>
<dbReference type="SUPFAM" id="SSF47384">
    <property type="entry name" value="Homodimeric domain of signal transducing histidine kinase"/>
    <property type="match status" value="1"/>
</dbReference>
<feature type="transmembrane region" description="Helical" evidence="8">
    <location>
        <begin position="135"/>
        <end position="158"/>
    </location>
</feature>
<protein>
    <recommendedName>
        <fullName evidence="2">histidine kinase</fullName>
        <ecNumber evidence="2">2.7.13.3</ecNumber>
    </recommendedName>
</protein>
<evidence type="ECO:0000259" key="9">
    <source>
        <dbReference type="PROSITE" id="PS50109"/>
    </source>
</evidence>
<dbReference type="InterPro" id="IPR005467">
    <property type="entry name" value="His_kinase_dom"/>
</dbReference>
<dbReference type="CDD" id="cd00082">
    <property type="entry name" value="HisKA"/>
    <property type="match status" value="1"/>
</dbReference>
<keyword evidence="3" id="KW-0597">Phosphoprotein</keyword>
<dbReference type="InterPro" id="IPR003661">
    <property type="entry name" value="HisK_dim/P_dom"/>
</dbReference>
<sequence>MKLLNHTISYLAAILFVVITGWAALLYYNLLDEIYDSLDDGLGNYKMLIIQRLEQDSTLLDRQGFGEHNYAIKPIKAPLALAQKDVYADTLMFMENEQELEPVRMLRTTFRVADDFYELRVINTMIETDDLIADLLYSILWLYLGLLASILVLNNILLKNTWRPFYRLVEQLKNFRLERQEPITYEKTAVVEFKALNQAVARLIKNSTDAYLSQKQFIENAAHELQTPLAISLNKLELLVEENNLTGEQLRLLSGAINNLERMARLNKSLLLLSKIENKQFSDEEKVNINALTKQLTEDFEEQLTYKELQITLQEEGQCEVRMNPGLANILLTNLIKNALIHNRQGGFVNITITPDQLLVANSGSNKTLHQEQMFLRFKHESANRNSTGLGLPIVKAIADLYDFKVRYSFEEQHHFTVVFNPASTEK</sequence>
<comment type="caution">
    <text evidence="10">The sequence shown here is derived from an EMBL/GenBank/DDBJ whole genome shotgun (WGS) entry which is preliminary data.</text>
</comment>
<dbReference type="Pfam" id="PF02518">
    <property type="entry name" value="HATPase_c"/>
    <property type="match status" value="1"/>
</dbReference>
<feature type="transmembrane region" description="Helical" evidence="8">
    <location>
        <begin position="7"/>
        <end position="28"/>
    </location>
</feature>
<dbReference type="Gene3D" id="3.30.565.10">
    <property type="entry name" value="Histidine kinase-like ATPase, C-terminal domain"/>
    <property type="match status" value="1"/>
</dbReference>
<accession>A0A364RF34</accession>
<organism evidence="10 11">
    <name type="scientific">Pontibacter arcticus</name>
    <dbReference type="NCBI Taxonomy" id="2080288"/>
    <lineage>
        <taxon>Bacteria</taxon>
        <taxon>Pseudomonadati</taxon>
        <taxon>Bacteroidota</taxon>
        <taxon>Cytophagia</taxon>
        <taxon>Cytophagales</taxon>
        <taxon>Hymenobacteraceae</taxon>
        <taxon>Pontibacter</taxon>
    </lineage>
</organism>
<evidence type="ECO:0000256" key="5">
    <source>
        <dbReference type="ARBA" id="ARBA00022692"/>
    </source>
</evidence>
<dbReference type="InterPro" id="IPR050428">
    <property type="entry name" value="TCS_sensor_his_kinase"/>
</dbReference>
<reference evidence="10 11" key="2">
    <citation type="submission" date="2018-07" db="EMBL/GenBank/DDBJ databases">
        <title>Pontibacter sp. 2b14 genomic sequence and assembly.</title>
        <authorList>
            <person name="Du Z.-J."/>
        </authorList>
    </citation>
    <scope>NUCLEOTIDE SEQUENCE [LARGE SCALE GENOMIC DNA]</scope>
    <source>
        <strain evidence="10 11">2b14</strain>
    </source>
</reference>
<proteinExistence type="predicted"/>